<evidence type="ECO:0000256" key="9">
    <source>
        <dbReference type="PROSITE-ProRule" id="PRU00455"/>
    </source>
</evidence>
<dbReference type="PANTHER" id="PTHR45877">
    <property type="entry name" value="E3 UBIQUITIN-PROTEIN LIGASE SIAH2"/>
    <property type="match status" value="1"/>
</dbReference>
<dbReference type="GO" id="GO:0031624">
    <property type="term" value="F:ubiquitin conjugating enzyme binding"/>
    <property type="evidence" value="ECO:0007669"/>
    <property type="project" value="TreeGrafter"/>
</dbReference>
<dbReference type="OrthoDB" id="4788989at2759"/>
<feature type="domain" description="RING-type" evidence="11">
    <location>
        <begin position="266"/>
        <end position="301"/>
    </location>
</feature>
<dbReference type="Proteomes" id="UP001152799">
    <property type="component" value="Chromosome 5"/>
</dbReference>
<organism evidence="13 14">
    <name type="scientific">Ceutorhynchus assimilis</name>
    <name type="common">cabbage seed weevil</name>
    <dbReference type="NCBI Taxonomy" id="467358"/>
    <lineage>
        <taxon>Eukaryota</taxon>
        <taxon>Metazoa</taxon>
        <taxon>Ecdysozoa</taxon>
        <taxon>Arthropoda</taxon>
        <taxon>Hexapoda</taxon>
        <taxon>Insecta</taxon>
        <taxon>Pterygota</taxon>
        <taxon>Neoptera</taxon>
        <taxon>Endopterygota</taxon>
        <taxon>Coleoptera</taxon>
        <taxon>Polyphaga</taxon>
        <taxon>Cucujiformia</taxon>
        <taxon>Curculionidae</taxon>
        <taxon>Ceutorhynchinae</taxon>
        <taxon>Ceutorhynchus</taxon>
    </lineage>
</organism>
<dbReference type="InterPro" id="IPR013083">
    <property type="entry name" value="Znf_RING/FYVE/PHD"/>
</dbReference>
<evidence type="ECO:0000256" key="5">
    <source>
        <dbReference type="ARBA" id="ARBA00022723"/>
    </source>
</evidence>
<feature type="domain" description="SIAH-type" evidence="12">
    <location>
        <begin position="65"/>
        <end position="126"/>
    </location>
</feature>
<evidence type="ECO:0000256" key="4">
    <source>
        <dbReference type="ARBA" id="ARBA00022679"/>
    </source>
</evidence>
<name>A0A9N9MUC7_9CUCU</name>
<evidence type="ECO:0000259" key="11">
    <source>
        <dbReference type="PROSITE" id="PS50089"/>
    </source>
</evidence>
<dbReference type="InterPro" id="IPR008974">
    <property type="entry name" value="TRAF-like"/>
</dbReference>
<evidence type="ECO:0000256" key="2">
    <source>
        <dbReference type="ARBA" id="ARBA00004906"/>
    </source>
</evidence>
<dbReference type="EC" id="2.3.2.27" evidence="10"/>
<evidence type="ECO:0000256" key="7">
    <source>
        <dbReference type="ARBA" id="ARBA00022786"/>
    </source>
</evidence>
<evidence type="ECO:0000256" key="1">
    <source>
        <dbReference type="ARBA" id="ARBA00000900"/>
    </source>
</evidence>
<dbReference type="SUPFAM" id="SSF49599">
    <property type="entry name" value="TRAF domain-like"/>
    <property type="match status" value="2"/>
</dbReference>
<keyword evidence="8 10" id="KW-0862">Zinc</keyword>
<dbReference type="InterPro" id="IPR013010">
    <property type="entry name" value="Znf_SIAH"/>
</dbReference>
<accession>A0A9N9MUC7</accession>
<proteinExistence type="inferred from homology"/>
<keyword evidence="14" id="KW-1185">Reference proteome</keyword>
<dbReference type="GO" id="GO:0043161">
    <property type="term" value="P:proteasome-mediated ubiquitin-dependent protein catabolic process"/>
    <property type="evidence" value="ECO:0007669"/>
    <property type="project" value="TreeGrafter"/>
</dbReference>
<dbReference type="InterPro" id="IPR018121">
    <property type="entry name" value="7-in-absentia-prot_TRAF-dom"/>
</dbReference>
<feature type="domain" description="SIAH-type" evidence="12">
    <location>
        <begin position="318"/>
        <end position="377"/>
    </location>
</feature>
<comment type="domain">
    <text evidence="10">The RING-type zinc finger domain is essential for ubiquitin ligase activity.</text>
</comment>
<dbReference type="EMBL" id="OU892281">
    <property type="protein sequence ID" value="CAG9769241.1"/>
    <property type="molecule type" value="Genomic_DNA"/>
</dbReference>
<dbReference type="InterPro" id="IPR001841">
    <property type="entry name" value="Znf_RING"/>
</dbReference>
<comment type="function">
    <text evidence="10">E3 ubiquitin-protein ligase that mediates ubiquitination and subsequent proteasomal degradation of target proteins. E3 ubiquitin ligases accept ubiquitin from an E2 ubiquitin-conjugating enzyme in the form of a thioester and then directly transfers the ubiquitin to targeted substrates.</text>
</comment>
<dbReference type="PANTHER" id="PTHR45877:SF2">
    <property type="entry name" value="E3 UBIQUITIN-PROTEIN LIGASE SINA-RELATED"/>
    <property type="match status" value="1"/>
</dbReference>
<dbReference type="Pfam" id="PF03145">
    <property type="entry name" value="Sina_TRAF"/>
    <property type="match status" value="1"/>
</dbReference>
<gene>
    <name evidence="13" type="ORF">CEUTPL_LOCUS9754</name>
</gene>
<reference evidence="13" key="1">
    <citation type="submission" date="2022-01" db="EMBL/GenBank/DDBJ databases">
        <authorList>
            <person name="King R."/>
        </authorList>
    </citation>
    <scope>NUCLEOTIDE SEQUENCE</scope>
</reference>
<dbReference type="GO" id="GO:0061630">
    <property type="term" value="F:ubiquitin protein ligase activity"/>
    <property type="evidence" value="ECO:0007669"/>
    <property type="project" value="UniProtKB-EC"/>
</dbReference>
<comment type="domain">
    <text evidence="10">The SBD domain (substrate-binding domain) mediates the interaction with substrate proteins. It is related to the TRAF family.</text>
</comment>
<comment type="catalytic activity">
    <reaction evidence="1 10">
        <text>S-ubiquitinyl-[E2 ubiquitin-conjugating enzyme]-L-cysteine + [acceptor protein]-L-lysine = [E2 ubiquitin-conjugating enzyme]-L-cysteine + N(6)-ubiquitinyl-[acceptor protein]-L-lysine.</text>
        <dbReference type="EC" id="2.3.2.27"/>
    </reaction>
</comment>
<dbReference type="Pfam" id="PF21362">
    <property type="entry name" value="Sina_RING"/>
    <property type="match status" value="1"/>
</dbReference>
<sequence length="503" mass="57856">MNGDSSSTFIQQATLEKLKCTRCQKYLSILPIHRNLQGDIICGRCPIDDASGFIRDELYESAIEFQKFPCTNRGSGCLEVLSPAKLAEHEKCCHYMKHECPTKVYNNCTWEGNLVDVLDHFEKAHPTFILKDCKYEIDLQNNHKENYLMPYADGLYVITREGNSLKRTFSVIVKCLSAIENTADNLVYSLTLESGNKAHKYIQEEVVGNKLEFQGDIVKDMLHDPITIIANISIKEKPETNASVISSHDSEEDDGLDLDLLHEFECPICMEYMVPPIYQCEIGHSFCQVCKDTQTVCPSCKAEFKRTQNFTLERVIMNTIYPCKHSGCKYKTKAKNIRQHEATCLWGPFECPLKDFEKCSTNFRASELFNHIKNEHYESLLELDTVSVPFNTEVDEDILEAFILKHGQYLFKLCFKYECEEQQFCWSVQLVGPPEESAKYMFELEIIDGNGKNLRLYIKANCAPLCGIDSTFDDENSIYVDYEQIEAFIKNQLTYRILITKKC</sequence>
<evidence type="ECO:0000313" key="13">
    <source>
        <dbReference type="EMBL" id="CAG9769241.1"/>
    </source>
</evidence>
<evidence type="ECO:0000256" key="8">
    <source>
        <dbReference type="ARBA" id="ARBA00022833"/>
    </source>
</evidence>
<dbReference type="PROSITE" id="PS51081">
    <property type="entry name" value="ZF_SIAH"/>
    <property type="match status" value="2"/>
</dbReference>
<dbReference type="InterPro" id="IPR004162">
    <property type="entry name" value="SINA-like_animal"/>
</dbReference>
<protein>
    <recommendedName>
        <fullName evidence="10">E3 ubiquitin-protein ligase</fullName>
        <ecNumber evidence="10">2.3.2.27</ecNumber>
    </recommendedName>
</protein>
<dbReference type="GO" id="GO:0005737">
    <property type="term" value="C:cytoplasm"/>
    <property type="evidence" value="ECO:0007669"/>
    <property type="project" value="InterPro"/>
</dbReference>
<evidence type="ECO:0000313" key="14">
    <source>
        <dbReference type="Proteomes" id="UP001152799"/>
    </source>
</evidence>
<keyword evidence="6 9" id="KW-0863">Zinc-finger</keyword>
<dbReference type="Gene3D" id="3.30.40.10">
    <property type="entry name" value="Zinc/RING finger domain, C3HC4 (zinc finger)"/>
    <property type="match status" value="3"/>
</dbReference>
<evidence type="ECO:0000256" key="3">
    <source>
        <dbReference type="ARBA" id="ARBA00009119"/>
    </source>
</evidence>
<dbReference type="Pfam" id="PF21361">
    <property type="entry name" value="Sina_ZnF"/>
    <property type="match status" value="2"/>
</dbReference>
<evidence type="ECO:0000256" key="10">
    <source>
        <dbReference type="RuleBase" id="RU201113"/>
    </source>
</evidence>
<dbReference type="AlphaFoldDB" id="A0A9N9MUC7"/>
<dbReference type="Gene3D" id="2.60.210.10">
    <property type="entry name" value="Apoptosis, Tumor Necrosis Factor Receptor Associated Protein 2, Chain A"/>
    <property type="match status" value="1"/>
</dbReference>
<comment type="similarity">
    <text evidence="3 10">Belongs to the SINA (Seven in absentia) family.</text>
</comment>
<comment type="pathway">
    <text evidence="2 10">Protein modification; protein ubiquitination.</text>
</comment>
<keyword evidence="4" id="KW-0808">Transferase</keyword>
<dbReference type="SUPFAM" id="SSF57850">
    <property type="entry name" value="RING/U-box"/>
    <property type="match status" value="1"/>
</dbReference>
<evidence type="ECO:0000256" key="6">
    <source>
        <dbReference type="ARBA" id="ARBA00022771"/>
    </source>
</evidence>
<dbReference type="GO" id="GO:0008270">
    <property type="term" value="F:zinc ion binding"/>
    <property type="evidence" value="ECO:0007669"/>
    <property type="project" value="UniProtKB-KW"/>
</dbReference>
<keyword evidence="7 10" id="KW-0833">Ubl conjugation pathway</keyword>
<evidence type="ECO:0000259" key="12">
    <source>
        <dbReference type="PROSITE" id="PS51081"/>
    </source>
</evidence>
<dbReference type="PROSITE" id="PS50089">
    <property type="entry name" value="ZF_RING_2"/>
    <property type="match status" value="1"/>
</dbReference>
<dbReference type="InterPro" id="IPR049548">
    <property type="entry name" value="Sina-like_RING"/>
</dbReference>
<keyword evidence="5 10" id="KW-0479">Metal-binding</keyword>